<proteinExistence type="predicted"/>
<dbReference type="EMBL" id="FONG01000024">
    <property type="protein sequence ID" value="SFF68156.1"/>
    <property type="molecule type" value="Genomic_DNA"/>
</dbReference>
<feature type="compositionally biased region" description="Basic and acidic residues" evidence="1">
    <location>
        <begin position="7"/>
        <end position="16"/>
    </location>
</feature>
<feature type="region of interest" description="Disordered" evidence="1">
    <location>
        <begin position="1"/>
        <end position="20"/>
    </location>
</feature>
<protein>
    <submittedName>
        <fullName evidence="2">Calcineurin-like phosphoesterase</fullName>
    </submittedName>
</protein>
<dbReference type="RefSeq" id="WP_093716878.1">
    <property type="nucleotide sequence ID" value="NZ_FONG01000024.1"/>
</dbReference>
<evidence type="ECO:0000313" key="2">
    <source>
        <dbReference type="EMBL" id="SFF68156.1"/>
    </source>
</evidence>
<gene>
    <name evidence="2" type="ORF">SAMN05216251_12431</name>
</gene>
<dbReference type="SUPFAM" id="SSF49899">
    <property type="entry name" value="Concanavalin A-like lectins/glucanases"/>
    <property type="match status" value="1"/>
</dbReference>
<dbReference type="Proteomes" id="UP000199323">
    <property type="component" value="Unassembled WGS sequence"/>
</dbReference>
<evidence type="ECO:0000256" key="1">
    <source>
        <dbReference type="SAM" id="MobiDB-lite"/>
    </source>
</evidence>
<dbReference type="PROSITE" id="PS51318">
    <property type="entry name" value="TAT"/>
    <property type="match status" value="1"/>
</dbReference>
<dbReference type="AlphaFoldDB" id="A0A1I2KTD0"/>
<dbReference type="Gene3D" id="2.60.120.200">
    <property type="match status" value="1"/>
</dbReference>
<dbReference type="Gene3D" id="3.60.21.10">
    <property type="match status" value="1"/>
</dbReference>
<dbReference type="PANTHER" id="PTHR43143:SF5">
    <property type="entry name" value="SECRETED PROTEIN"/>
    <property type="match status" value="1"/>
</dbReference>
<dbReference type="STRING" id="380248.SAMN05216251_12431"/>
<keyword evidence="3" id="KW-1185">Reference proteome</keyword>
<dbReference type="InterPro" id="IPR006311">
    <property type="entry name" value="TAT_signal"/>
</dbReference>
<dbReference type="OrthoDB" id="9772095at2"/>
<feature type="region of interest" description="Disordered" evidence="1">
    <location>
        <begin position="52"/>
        <end position="80"/>
    </location>
</feature>
<name>A0A1I2KTD0_9ACTN</name>
<dbReference type="InterPro" id="IPR013320">
    <property type="entry name" value="ConA-like_dom_sf"/>
</dbReference>
<sequence length="667" mass="72486">MCTHGDSPSHDDESAHSGHSRRGFLRNAALAGAGAAAVGVGAPMLAGAPAVAADPSTASPAAKSANSSTSHGRTGTWRPDPTAQRFTLAVMPDTQFLYWGSQDSVDRTPQEESFRYIIEHSGDPDSNIVFMAHLGDLTQDADPSSFEEVDKAFALLDRHGAAYSVLAGNHDVSGDDSRGDTPYLRTMGPRRFKRAKTFVGSDPTGYNTAHIFQAAGRSWLVLALDWRTTDQGYAWANEVIKAHPKTPVILTSHDIVASPYDDNVFPYESGDPENNAILVDNGQNMWDKLIEDNDQIFLTLNGHYWPPGRTTRKNAAGNDVHMHITNYQNRYFGGGAMIRLYHFDLARDTIDVETINPWILAQDPESRTELAAEHARITGPVDNFSVPIDFDKRFSGFIPVPVRPARPASQELVRGTVAYWRFDGQGAPGTALTAGRTVRDLSGKGNDLTVMTVPGTAADALTWSDDHHPDQPGHASLKFVGGRDPVHGSYLTTAATAPLNTETFRGGYTIEAFVRLPLDWDAGKNGNASFLSRRGSAAAAGKHGKNTDPNEPLAQFAVTNNGREAQFNHYPLNDTYPTTNWGHGMVELKWWHLAVVNDGRHTRLYVEGAPVVDNPSRLSVGLTSLGLPWLLGAHEYAGAIDIVFHGNVGDIRIVNRPLGLKDFLTAK</sequence>
<evidence type="ECO:0000313" key="3">
    <source>
        <dbReference type="Proteomes" id="UP000199323"/>
    </source>
</evidence>
<dbReference type="SUPFAM" id="SSF56300">
    <property type="entry name" value="Metallo-dependent phosphatases"/>
    <property type="match status" value="1"/>
</dbReference>
<accession>A0A1I2KTD0</accession>
<reference evidence="2 3" key="1">
    <citation type="submission" date="2016-10" db="EMBL/GenBank/DDBJ databases">
        <authorList>
            <person name="de Groot N.N."/>
        </authorList>
    </citation>
    <scope>NUCLEOTIDE SEQUENCE [LARGE SCALE GENOMIC DNA]</scope>
    <source>
        <strain evidence="2 3">CGMCC 4.3510</strain>
    </source>
</reference>
<organism evidence="2 3">
    <name type="scientific">Actinacidiphila alni</name>
    <dbReference type="NCBI Taxonomy" id="380248"/>
    <lineage>
        <taxon>Bacteria</taxon>
        <taxon>Bacillati</taxon>
        <taxon>Actinomycetota</taxon>
        <taxon>Actinomycetes</taxon>
        <taxon>Kitasatosporales</taxon>
        <taxon>Streptomycetaceae</taxon>
        <taxon>Actinacidiphila</taxon>
    </lineage>
</organism>
<dbReference type="InterPro" id="IPR051918">
    <property type="entry name" value="STPP_CPPED1"/>
</dbReference>
<dbReference type="PANTHER" id="PTHR43143">
    <property type="entry name" value="METALLOPHOSPHOESTERASE, CALCINEURIN SUPERFAMILY"/>
    <property type="match status" value="1"/>
</dbReference>
<dbReference type="Pfam" id="PF13385">
    <property type="entry name" value="Laminin_G_3"/>
    <property type="match status" value="1"/>
</dbReference>
<feature type="compositionally biased region" description="Low complexity" evidence="1">
    <location>
        <begin position="52"/>
        <end position="68"/>
    </location>
</feature>
<dbReference type="InterPro" id="IPR029052">
    <property type="entry name" value="Metallo-depent_PP-like"/>
</dbReference>